<feature type="domain" description="Beta-lactamase class A catalytic" evidence="2">
    <location>
        <begin position="211"/>
        <end position="327"/>
    </location>
</feature>
<evidence type="ECO:0000256" key="1">
    <source>
        <dbReference type="ARBA" id="ARBA00001526"/>
    </source>
</evidence>
<proteinExistence type="predicted"/>
<dbReference type="Proteomes" id="UP001160550">
    <property type="component" value="Unassembled WGS sequence"/>
</dbReference>
<evidence type="ECO:0000313" key="3">
    <source>
        <dbReference type="EMBL" id="MDH7454582.1"/>
    </source>
</evidence>
<reference evidence="3" key="2">
    <citation type="submission" date="2023-04" db="EMBL/GenBank/DDBJ databases">
        <authorList>
            <person name="Sun J.-Q."/>
        </authorList>
    </citation>
    <scope>NUCLEOTIDE SEQUENCE</scope>
    <source>
        <strain evidence="3">CC-YY355</strain>
    </source>
</reference>
<dbReference type="RefSeq" id="WP_280943812.1">
    <property type="nucleotide sequence ID" value="NZ_JARYGX010000030.1"/>
</dbReference>
<organism evidence="3 4">
    <name type="scientific">Luteimonas composti</name>
    <dbReference type="NCBI Taxonomy" id="398257"/>
    <lineage>
        <taxon>Bacteria</taxon>
        <taxon>Pseudomonadati</taxon>
        <taxon>Pseudomonadota</taxon>
        <taxon>Gammaproteobacteria</taxon>
        <taxon>Lysobacterales</taxon>
        <taxon>Lysobacteraceae</taxon>
        <taxon>Luteimonas</taxon>
    </lineage>
</organism>
<dbReference type="PANTHER" id="PTHR35333">
    <property type="entry name" value="BETA-LACTAMASE"/>
    <property type="match status" value="1"/>
</dbReference>
<reference evidence="3" key="1">
    <citation type="journal article" date="2007" name="Int. J. Syst. Evol. Microbiol.">
        <title>Luteimonas composti sp. nov., a moderately thermophilic bacterium isolated from food waste.</title>
        <authorList>
            <person name="Young C.C."/>
            <person name="Kampfer P."/>
            <person name="Chen W.M."/>
            <person name="Yen W.S."/>
            <person name="Arun A.B."/>
            <person name="Lai W.A."/>
            <person name="Shen F.T."/>
            <person name="Rekha P.D."/>
            <person name="Lin K.Y."/>
            <person name="Chou J.H."/>
        </authorList>
    </citation>
    <scope>NUCLEOTIDE SEQUENCE</scope>
    <source>
        <strain evidence="3">CC-YY355</strain>
    </source>
</reference>
<keyword evidence="4" id="KW-1185">Reference proteome</keyword>
<dbReference type="SUPFAM" id="SSF56601">
    <property type="entry name" value="beta-lactamase/transpeptidase-like"/>
    <property type="match status" value="1"/>
</dbReference>
<sequence>MPRLLPVIPLLAALALGACRGEPDGPVEQQQADARTPAWVDALDEEIGRIDAAMPGEFGVYVSRFGPQAGTLDRGNGRAWYLSSTVKVPVAVAVLEAVDAGRMSLDDALELRRSDFVDGSGDMLQQEPGKRFSLATLLEKSLRDSDSTATDMLIRHLGEDHLNARIREWVGEGFGPLTTILQVRYDAYAPLHPGVADLDNLQIVALRNAEAGEPRLQALAQALGVQRSELRAESIEHAFEAYYQGGNNSATLSAFARLLERLAAGELLSAESTGLLLSHMRAITTGDRRIVAGLPEGSDFAQKTGTQLGRACNVGILDAGRGRSGATVVVACAERFGELAQAEQAFQALGSALARLETAPTR</sequence>
<dbReference type="EMBL" id="JARYGX010000030">
    <property type="protein sequence ID" value="MDH7454582.1"/>
    <property type="molecule type" value="Genomic_DNA"/>
</dbReference>
<evidence type="ECO:0000313" key="4">
    <source>
        <dbReference type="Proteomes" id="UP001160550"/>
    </source>
</evidence>
<dbReference type="PROSITE" id="PS51257">
    <property type="entry name" value="PROKAR_LIPOPROTEIN"/>
    <property type="match status" value="1"/>
</dbReference>
<evidence type="ECO:0000259" key="2">
    <source>
        <dbReference type="Pfam" id="PF13354"/>
    </source>
</evidence>
<keyword evidence="3" id="KW-0378">Hydrolase</keyword>
<feature type="domain" description="Beta-lactamase class A catalytic" evidence="2">
    <location>
        <begin position="74"/>
        <end position="171"/>
    </location>
</feature>
<comment type="caution">
    <text evidence="3">The sequence shown here is derived from an EMBL/GenBank/DDBJ whole genome shotgun (WGS) entry which is preliminary data.</text>
</comment>
<dbReference type="Gene3D" id="3.40.710.10">
    <property type="entry name" value="DD-peptidase/beta-lactamase superfamily"/>
    <property type="match status" value="1"/>
</dbReference>
<dbReference type="PANTHER" id="PTHR35333:SF4">
    <property type="entry name" value="SLR0121 PROTEIN"/>
    <property type="match status" value="1"/>
</dbReference>
<dbReference type="Pfam" id="PF13354">
    <property type="entry name" value="Beta-lactamase2"/>
    <property type="match status" value="2"/>
</dbReference>
<accession>A0ABT6MVB0</accession>
<dbReference type="GO" id="GO:0016787">
    <property type="term" value="F:hydrolase activity"/>
    <property type="evidence" value="ECO:0007669"/>
    <property type="project" value="UniProtKB-KW"/>
</dbReference>
<protein>
    <submittedName>
        <fullName evidence="3">Class A beta-lactamase-related serine hydrolase</fullName>
    </submittedName>
</protein>
<comment type="catalytic activity">
    <reaction evidence="1">
        <text>a beta-lactam + H2O = a substituted beta-amino acid</text>
        <dbReference type="Rhea" id="RHEA:20401"/>
        <dbReference type="ChEBI" id="CHEBI:15377"/>
        <dbReference type="ChEBI" id="CHEBI:35627"/>
        <dbReference type="ChEBI" id="CHEBI:140347"/>
        <dbReference type="EC" id="3.5.2.6"/>
    </reaction>
</comment>
<gene>
    <name evidence="3" type="ORF">QF205_16110</name>
</gene>
<dbReference type="InterPro" id="IPR045155">
    <property type="entry name" value="Beta-lactam_cat"/>
</dbReference>
<dbReference type="InterPro" id="IPR000871">
    <property type="entry name" value="Beta-lactam_class-A"/>
</dbReference>
<dbReference type="InterPro" id="IPR012338">
    <property type="entry name" value="Beta-lactam/transpept-like"/>
</dbReference>
<name>A0ABT6MVB0_9GAMM</name>